<gene>
    <name evidence="1" type="ORF">MSAR_08540</name>
</gene>
<organism evidence="1 2">
    <name type="scientific">Mycolicibacterium sarraceniae</name>
    <dbReference type="NCBI Taxonomy" id="1534348"/>
    <lineage>
        <taxon>Bacteria</taxon>
        <taxon>Bacillati</taxon>
        <taxon>Actinomycetota</taxon>
        <taxon>Actinomycetes</taxon>
        <taxon>Mycobacteriales</taxon>
        <taxon>Mycobacteriaceae</taxon>
        <taxon>Mycolicibacterium</taxon>
    </lineage>
</organism>
<dbReference type="KEGG" id="msar:MSAR_08540"/>
<dbReference type="Proteomes" id="UP000466445">
    <property type="component" value="Chromosome"/>
</dbReference>
<dbReference type="EMBL" id="AP022595">
    <property type="protein sequence ID" value="BBY57718.1"/>
    <property type="molecule type" value="Genomic_DNA"/>
</dbReference>
<evidence type="ECO:0000313" key="2">
    <source>
        <dbReference type="Proteomes" id="UP000466445"/>
    </source>
</evidence>
<evidence type="ECO:0000313" key="1">
    <source>
        <dbReference type="EMBL" id="BBY57718.1"/>
    </source>
</evidence>
<keyword evidence="2" id="KW-1185">Reference proteome</keyword>
<name>A0A7I7SLS4_9MYCO</name>
<dbReference type="AlphaFoldDB" id="A0A7I7SLS4"/>
<sequence>MTHCICEAEACRSVRIAGIATFTIVESIETISRLRQQDAKMMAFRRALRSTTVVITQPL</sequence>
<accession>A0A7I7SLS4</accession>
<reference evidence="1 2" key="1">
    <citation type="journal article" date="2019" name="Emerg. Microbes Infect.">
        <title>Comprehensive subspecies identification of 175 nontuberculous mycobacteria species based on 7547 genomic profiles.</title>
        <authorList>
            <person name="Matsumoto Y."/>
            <person name="Kinjo T."/>
            <person name="Motooka D."/>
            <person name="Nabeya D."/>
            <person name="Jung N."/>
            <person name="Uechi K."/>
            <person name="Horii T."/>
            <person name="Iida T."/>
            <person name="Fujita J."/>
            <person name="Nakamura S."/>
        </authorList>
    </citation>
    <scope>NUCLEOTIDE SEQUENCE [LARGE SCALE GENOMIC DNA]</scope>
    <source>
        <strain evidence="1 2">JCM 30395</strain>
    </source>
</reference>
<proteinExistence type="predicted"/>
<protein>
    <submittedName>
        <fullName evidence="1">Uncharacterized protein</fullName>
    </submittedName>
</protein>